<name>A0ABW1WYP7_9ACTN</name>
<keyword evidence="4" id="KW-1185">Reference proteome</keyword>
<proteinExistence type="predicted"/>
<dbReference type="EMBL" id="JBHSUA010000006">
    <property type="protein sequence ID" value="MFC6395599.1"/>
    <property type="molecule type" value="Genomic_DNA"/>
</dbReference>
<gene>
    <name evidence="3" type="ORF">ACFP57_01130</name>
</gene>
<evidence type="ECO:0000259" key="2">
    <source>
        <dbReference type="Pfam" id="PF13538"/>
    </source>
</evidence>
<feature type="domain" description="NERD" evidence="1">
    <location>
        <begin position="32"/>
        <end position="127"/>
    </location>
</feature>
<dbReference type="Gene3D" id="3.40.50.300">
    <property type="entry name" value="P-loop containing nucleotide triphosphate hydrolases"/>
    <property type="match status" value="2"/>
</dbReference>
<dbReference type="SUPFAM" id="SSF52540">
    <property type="entry name" value="P-loop containing nucleoside triphosphate hydrolases"/>
    <property type="match status" value="1"/>
</dbReference>
<dbReference type="RefSeq" id="WP_343886340.1">
    <property type="nucleotide sequence ID" value="NZ_BAAAKI010000014.1"/>
</dbReference>
<dbReference type="InterPro" id="IPR027417">
    <property type="entry name" value="P-loop_NTPase"/>
</dbReference>
<accession>A0ABW1WYP7</accession>
<evidence type="ECO:0000313" key="3">
    <source>
        <dbReference type="EMBL" id="MFC6395599.1"/>
    </source>
</evidence>
<dbReference type="InterPro" id="IPR027785">
    <property type="entry name" value="UvrD-like_helicase_C"/>
</dbReference>
<protein>
    <submittedName>
        <fullName evidence="3">NERD domain-containing protein</fullName>
    </submittedName>
</protein>
<comment type="caution">
    <text evidence="3">The sequence shown here is derived from an EMBL/GenBank/DDBJ whole genome shotgun (WGS) entry which is preliminary data.</text>
</comment>
<reference evidence="4" key="1">
    <citation type="journal article" date="2019" name="Int. J. Syst. Evol. Microbiol.">
        <title>The Global Catalogue of Microorganisms (GCM) 10K type strain sequencing project: providing services to taxonomists for standard genome sequencing and annotation.</title>
        <authorList>
            <consortium name="The Broad Institute Genomics Platform"/>
            <consortium name="The Broad Institute Genome Sequencing Center for Infectious Disease"/>
            <person name="Wu L."/>
            <person name="Ma J."/>
        </authorList>
    </citation>
    <scope>NUCLEOTIDE SEQUENCE [LARGE SCALE GENOMIC DNA]</scope>
    <source>
        <strain evidence="4">CGMCC 1.15277</strain>
    </source>
</reference>
<dbReference type="Pfam" id="PF08378">
    <property type="entry name" value="NERD"/>
    <property type="match status" value="1"/>
</dbReference>
<feature type="domain" description="UvrD-like helicase C-terminal" evidence="2">
    <location>
        <begin position="508"/>
        <end position="548"/>
    </location>
</feature>
<dbReference type="Pfam" id="PF13538">
    <property type="entry name" value="UvrD_C_2"/>
    <property type="match status" value="1"/>
</dbReference>
<sequence>MLVHCFDWTLVRLNIGMAARAPSSVPRFTTPSEQDVHDHLVRQLDDEAMVLANLRISDQTKDHEVDLLALIPRSGIVTIEVKGGHVWHDGTDWRLDQGSGDKPIHPVDQARDATYALRNYVESDPRWGSRKRIRWSHHVVLPRTPLDPDFKTPDCPRWQVSGSEDQASLGERIWRTTGQYRSDALAPTRDDVDLVAEILAGRNLPARDVVAVAAERAEAAQRLTLEQANLLKVTRLLNRVEIRGGAGSGKTVLAMQQARDLASGRLHPEGTRQRVAVLCYTYGLANFLRRELCVGSKGKQPAFVGSYEELGRKWGIEMSTRDDSDFWERRLPELMTAKAAELSDEQRFDAIVVDESQDFADAWWAPVLAALRDESSSGLYVYTDERQRIFARFGAPPIALVPLVLDHNLRNTRQIARAFAPLAPRMDLRGSDGPEVTFVPSSVDEAIDVADEQVDALFDEGWRAEDIALITLGKRHPVQVERQESLGPEQYWDDFWSGDDVFYSHVLGVKGLERRAVVVCVNVTADRERAAEMLYVGLSRATDRLVVVGDPAAIRAIGGDAVARQLGIC</sequence>
<evidence type="ECO:0000313" key="4">
    <source>
        <dbReference type="Proteomes" id="UP001596266"/>
    </source>
</evidence>
<organism evidence="3 4">
    <name type="scientific">Luteococcus sanguinis</name>
    <dbReference type="NCBI Taxonomy" id="174038"/>
    <lineage>
        <taxon>Bacteria</taxon>
        <taxon>Bacillati</taxon>
        <taxon>Actinomycetota</taxon>
        <taxon>Actinomycetes</taxon>
        <taxon>Propionibacteriales</taxon>
        <taxon>Propionibacteriaceae</taxon>
        <taxon>Luteococcus</taxon>
    </lineage>
</organism>
<dbReference type="InterPro" id="IPR011528">
    <property type="entry name" value="NERD"/>
</dbReference>
<dbReference type="Proteomes" id="UP001596266">
    <property type="component" value="Unassembled WGS sequence"/>
</dbReference>
<evidence type="ECO:0000259" key="1">
    <source>
        <dbReference type="Pfam" id="PF08378"/>
    </source>
</evidence>